<dbReference type="SUPFAM" id="SSF55961">
    <property type="entry name" value="Bet v1-like"/>
    <property type="match status" value="1"/>
</dbReference>
<dbReference type="InterPro" id="IPR019587">
    <property type="entry name" value="Polyketide_cyclase/dehydratase"/>
</dbReference>
<name>A0A927I0U5_9HYPH</name>
<evidence type="ECO:0000313" key="2">
    <source>
        <dbReference type="Proteomes" id="UP000619295"/>
    </source>
</evidence>
<proteinExistence type="predicted"/>
<evidence type="ECO:0000313" key="1">
    <source>
        <dbReference type="EMBL" id="MBD3846687.1"/>
    </source>
</evidence>
<accession>A0A927I0U5</accession>
<dbReference type="Gene3D" id="3.30.530.20">
    <property type="match status" value="1"/>
</dbReference>
<organism evidence="1 2">
    <name type="scientific">Bosea spartocytisi</name>
    <dbReference type="NCBI Taxonomy" id="2773451"/>
    <lineage>
        <taxon>Bacteria</taxon>
        <taxon>Pseudomonadati</taxon>
        <taxon>Pseudomonadota</taxon>
        <taxon>Alphaproteobacteria</taxon>
        <taxon>Hyphomicrobiales</taxon>
        <taxon>Boseaceae</taxon>
        <taxon>Bosea</taxon>
    </lineage>
</organism>
<gene>
    <name evidence="1" type="ORF">IED13_13335</name>
</gene>
<dbReference type="EMBL" id="JACXWY010000007">
    <property type="protein sequence ID" value="MBD3846687.1"/>
    <property type="molecule type" value="Genomic_DNA"/>
</dbReference>
<dbReference type="Pfam" id="PF10604">
    <property type="entry name" value="Polyketide_cyc2"/>
    <property type="match status" value="1"/>
</dbReference>
<keyword evidence="2" id="KW-1185">Reference proteome</keyword>
<reference evidence="1" key="1">
    <citation type="submission" date="2020-09" db="EMBL/GenBank/DDBJ databases">
        <title>Bosea spartocytisi sp. nov. a root nodule endophyte of Spartocytisus supranubius in the high mountain ecosystem fo the Teide National Park (Canary Islands, Spain).</title>
        <authorList>
            <person name="Pulido-Suarez L."/>
            <person name="Peix A."/>
            <person name="Igual J.M."/>
            <person name="Socas-Perez N."/>
            <person name="Velazquez E."/>
            <person name="Flores-Felix J.D."/>
            <person name="Leon-Barrios M."/>
        </authorList>
    </citation>
    <scope>NUCLEOTIDE SEQUENCE</scope>
    <source>
        <strain evidence="1">SSUT16</strain>
    </source>
</reference>
<dbReference type="InterPro" id="IPR023393">
    <property type="entry name" value="START-like_dom_sf"/>
</dbReference>
<dbReference type="RefSeq" id="WP_038360811.1">
    <property type="nucleotide sequence ID" value="NZ_JACXWY010000007.1"/>
</dbReference>
<sequence>MAIHRARHIGIGVARPAEEVYAFLADPVNFPRWAEGLGHSFVHVEGMTWRAETPMGPMRILFSEPNQHGVLDHAVIPDHGAAMHNPMRVVPNGDGAEVVFTLFQRDGMSDDDMAADAGMIARDLAALKALLERGGA</sequence>
<dbReference type="AlphaFoldDB" id="A0A927I0U5"/>
<protein>
    <submittedName>
        <fullName evidence="1">SRPBCC family protein</fullName>
    </submittedName>
</protein>
<comment type="caution">
    <text evidence="1">The sequence shown here is derived from an EMBL/GenBank/DDBJ whole genome shotgun (WGS) entry which is preliminary data.</text>
</comment>
<dbReference type="Proteomes" id="UP000619295">
    <property type="component" value="Unassembled WGS sequence"/>
</dbReference>